<sequence length="51" mass="5882">ANGNQPLDLEELGRQLSEWRGRDTYRTSAGILSRLLKSDQYYGLRQVQINT</sequence>
<accession>X1M057</accession>
<evidence type="ECO:0000313" key="1">
    <source>
        <dbReference type="EMBL" id="GAH99783.1"/>
    </source>
</evidence>
<organism evidence="1">
    <name type="scientific">marine sediment metagenome</name>
    <dbReference type="NCBI Taxonomy" id="412755"/>
    <lineage>
        <taxon>unclassified sequences</taxon>
        <taxon>metagenomes</taxon>
        <taxon>ecological metagenomes</taxon>
    </lineage>
</organism>
<dbReference type="EMBL" id="BARU01046155">
    <property type="protein sequence ID" value="GAH99783.1"/>
    <property type="molecule type" value="Genomic_DNA"/>
</dbReference>
<proteinExistence type="predicted"/>
<name>X1M057_9ZZZZ</name>
<reference evidence="1" key="1">
    <citation type="journal article" date="2014" name="Front. Microbiol.">
        <title>High frequency of phylogenetically diverse reductive dehalogenase-homologous genes in deep subseafloor sedimentary metagenomes.</title>
        <authorList>
            <person name="Kawai M."/>
            <person name="Futagami T."/>
            <person name="Toyoda A."/>
            <person name="Takaki Y."/>
            <person name="Nishi S."/>
            <person name="Hori S."/>
            <person name="Arai W."/>
            <person name="Tsubouchi T."/>
            <person name="Morono Y."/>
            <person name="Uchiyama I."/>
            <person name="Ito T."/>
            <person name="Fujiyama A."/>
            <person name="Inagaki F."/>
            <person name="Takami H."/>
        </authorList>
    </citation>
    <scope>NUCLEOTIDE SEQUENCE</scope>
    <source>
        <strain evidence="1">Expedition CK06-06</strain>
    </source>
</reference>
<feature type="non-terminal residue" evidence="1">
    <location>
        <position position="1"/>
    </location>
</feature>
<protein>
    <submittedName>
        <fullName evidence="1">Uncharacterized protein</fullName>
    </submittedName>
</protein>
<comment type="caution">
    <text evidence="1">The sequence shown here is derived from an EMBL/GenBank/DDBJ whole genome shotgun (WGS) entry which is preliminary data.</text>
</comment>
<gene>
    <name evidence="1" type="ORF">S03H2_69743</name>
</gene>
<dbReference type="AlphaFoldDB" id="X1M057"/>